<reference evidence="9" key="1">
    <citation type="journal article" date="2014" name="Science">
        <title>Ancient hybridizations among the ancestral genomes of bread wheat.</title>
        <authorList>
            <consortium name="International Wheat Genome Sequencing Consortium,"/>
            <person name="Marcussen T."/>
            <person name="Sandve S.R."/>
            <person name="Heier L."/>
            <person name="Spannagl M."/>
            <person name="Pfeifer M."/>
            <person name="Jakobsen K.S."/>
            <person name="Wulff B.B."/>
            <person name="Steuernagel B."/>
            <person name="Mayer K.F."/>
            <person name="Olsen O.A."/>
        </authorList>
    </citation>
    <scope>NUCLEOTIDE SEQUENCE [LARGE SCALE GENOMIC DNA]</scope>
    <source>
        <strain evidence="9">cv. AL8/78</strain>
    </source>
</reference>
<organism evidence="8 9">
    <name type="scientific">Aegilops tauschii subsp. strangulata</name>
    <name type="common">Goatgrass</name>
    <dbReference type="NCBI Taxonomy" id="200361"/>
    <lineage>
        <taxon>Eukaryota</taxon>
        <taxon>Viridiplantae</taxon>
        <taxon>Streptophyta</taxon>
        <taxon>Embryophyta</taxon>
        <taxon>Tracheophyta</taxon>
        <taxon>Spermatophyta</taxon>
        <taxon>Magnoliopsida</taxon>
        <taxon>Liliopsida</taxon>
        <taxon>Poales</taxon>
        <taxon>Poaceae</taxon>
        <taxon>BOP clade</taxon>
        <taxon>Pooideae</taxon>
        <taxon>Triticodae</taxon>
        <taxon>Triticeae</taxon>
        <taxon>Triticinae</taxon>
        <taxon>Aegilops</taxon>
    </lineage>
</organism>
<evidence type="ECO:0000313" key="9">
    <source>
        <dbReference type="Proteomes" id="UP000015105"/>
    </source>
</evidence>
<sequence length="208" mass="20873">MTPHLLNSVHQTSFPSQLHRHRLESTPFALKRTPHPMALNGGATTAACILVLLALAGAAGATFSAPPPVDCSALLAGLADCLDFVSPGSKSSQPSKACCGEVKTNVGSPAVVDCVCAAMFSKPTQLPFNKTRVYALPDACGTPASVLNRCHAAHGPGGAPAEAPSPSASSGGATASPPKANVAARSPGGSATVLLATVVTSLLAFYYL</sequence>
<keyword evidence="6" id="KW-1133">Transmembrane helix</keyword>
<accession>A0A453PMV9</accession>
<dbReference type="PANTHER" id="PTHR33044">
    <property type="entry name" value="BIFUNCTIONAL INHIBITOR/LIPID-TRANSFER PROTEIN/SEED STORAGE 2S ALBUMIN SUPERFAMILY PROTEIN-RELATED"/>
    <property type="match status" value="1"/>
</dbReference>
<dbReference type="EnsemblPlants" id="AET6Gv20783700.1">
    <property type="protein sequence ID" value="AET6Gv20783700.1"/>
    <property type="gene ID" value="AET6Gv20783700"/>
</dbReference>
<dbReference type="Pfam" id="PF14368">
    <property type="entry name" value="LTP_2"/>
    <property type="match status" value="1"/>
</dbReference>
<evidence type="ECO:0000256" key="6">
    <source>
        <dbReference type="SAM" id="Phobius"/>
    </source>
</evidence>
<keyword evidence="9" id="KW-1185">Reference proteome</keyword>
<feature type="region of interest" description="Disordered" evidence="5">
    <location>
        <begin position="1"/>
        <end position="20"/>
    </location>
</feature>
<evidence type="ECO:0000256" key="4">
    <source>
        <dbReference type="ARBA" id="ARBA00023180"/>
    </source>
</evidence>
<feature type="region of interest" description="Disordered" evidence="5">
    <location>
        <begin position="157"/>
        <end position="186"/>
    </location>
</feature>
<reference evidence="8" key="4">
    <citation type="submission" date="2019-03" db="UniProtKB">
        <authorList>
            <consortium name="EnsemblPlants"/>
        </authorList>
    </citation>
    <scope>IDENTIFICATION</scope>
</reference>
<keyword evidence="2" id="KW-0732">Signal</keyword>
<dbReference type="Gene3D" id="1.10.110.10">
    <property type="entry name" value="Plant lipid-transfer and hydrophobic proteins"/>
    <property type="match status" value="1"/>
</dbReference>
<dbReference type="CDD" id="cd00010">
    <property type="entry name" value="AAI_LTSS"/>
    <property type="match status" value="1"/>
</dbReference>
<feature type="domain" description="Bifunctional inhibitor/plant lipid transfer protein/seed storage helical" evidence="7">
    <location>
        <begin position="56"/>
        <end position="150"/>
    </location>
</feature>
<keyword evidence="3" id="KW-1015">Disulfide bond</keyword>
<proteinExistence type="inferred from homology"/>
<dbReference type="Proteomes" id="UP000015105">
    <property type="component" value="Chromosome 6D"/>
</dbReference>
<reference evidence="9" key="2">
    <citation type="journal article" date="2017" name="Nat. Plants">
        <title>The Aegilops tauschii genome reveals multiple impacts of transposons.</title>
        <authorList>
            <person name="Zhao G."/>
            <person name="Zou C."/>
            <person name="Li K."/>
            <person name="Wang K."/>
            <person name="Li T."/>
            <person name="Gao L."/>
            <person name="Zhang X."/>
            <person name="Wang H."/>
            <person name="Yang Z."/>
            <person name="Liu X."/>
            <person name="Jiang W."/>
            <person name="Mao L."/>
            <person name="Kong X."/>
            <person name="Jiao Y."/>
            <person name="Jia J."/>
        </authorList>
    </citation>
    <scope>NUCLEOTIDE SEQUENCE [LARGE SCALE GENOMIC DNA]</scope>
    <source>
        <strain evidence="9">cv. AL8/78</strain>
    </source>
</reference>
<dbReference type="STRING" id="200361.A0A453PMV9"/>
<dbReference type="AlphaFoldDB" id="A0A453PMV9"/>
<name>A0A453PMV9_AEGTS</name>
<keyword evidence="4" id="KW-0325">Glycoprotein</keyword>
<keyword evidence="6" id="KW-0812">Transmembrane</keyword>
<evidence type="ECO:0000313" key="8">
    <source>
        <dbReference type="EnsemblPlants" id="AET6Gv20783700.1"/>
    </source>
</evidence>
<comment type="similarity">
    <text evidence="1">Belongs to the plant LTP family.</text>
</comment>
<reference evidence="8" key="3">
    <citation type="journal article" date="2017" name="Nature">
        <title>Genome sequence of the progenitor of the wheat D genome Aegilops tauschii.</title>
        <authorList>
            <person name="Luo M.C."/>
            <person name="Gu Y.Q."/>
            <person name="Puiu D."/>
            <person name="Wang H."/>
            <person name="Twardziok S.O."/>
            <person name="Deal K.R."/>
            <person name="Huo N."/>
            <person name="Zhu T."/>
            <person name="Wang L."/>
            <person name="Wang Y."/>
            <person name="McGuire P.E."/>
            <person name="Liu S."/>
            <person name="Long H."/>
            <person name="Ramasamy R.K."/>
            <person name="Rodriguez J.C."/>
            <person name="Van S.L."/>
            <person name="Yuan L."/>
            <person name="Wang Z."/>
            <person name="Xia Z."/>
            <person name="Xiao L."/>
            <person name="Anderson O.D."/>
            <person name="Ouyang S."/>
            <person name="Liang Y."/>
            <person name="Zimin A.V."/>
            <person name="Pertea G."/>
            <person name="Qi P."/>
            <person name="Bennetzen J.L."/>
            <person name="Dai X."/>
            <person name="Dawson M.W."/>
            <person name="Muller H.G."/>
            <person name="Kugler K."/>
            <person name="Rivarola-Duarte L."/>
            <person name="Spannagl M."/>
            <person name="Mayer K.F.X."/>
            <person name="Lu F.H."/>
            <person name="Bevan M.W."/>
            <person name="Leroy P."/>
            <person name="Li P."/>
            <person name="You F.M."/>
            <person name="Sun Q."/>
            <person name="Liu Z."/>
            <person name="Lyons E."/>
            <person name="Wicker T."/>
            <person name="Salzberg S.L."/>
            <person name="Devos K.M."/>
            <person name="Dvorak J."/>
        </authorList>
    </citation>
    <scope>NUCLEOTIDE SEQUENCE [LARGE SCALE GENOMIC DNA]</scope>
    <source>
        <strain evidence="8">cv. AL8/78</strain>
    </source>
</reference>
<protein>
    <recommendedName>
        <fullName evidence="7">Bifunctional inhibitor/plant lipid transfer protein/seed storage helical domain-containing protein</fullName>
    </recommendedName>
</protein>
<feature type="compositionally biased region" description="Low complexity" evidence="5">
    <location>
        <begin position="159"/>
        <end position="180"/>
    </location>
</feature>
<evidence type="ECO:0000256" key="3">
    <source>
        <dbReference type="ARBA" id="ARBA00023157"/>
    </source>
</evidence>
<evidence type="ECO:0000256" key="2">
    <source>
        <dbReference type="ARBA" id="ARBA00022729"/>
    </source>
</evidence>
<dbReference type="SUPFAM" id="SSF47699">
    <property type="entry name" value="Bifunctional inhibitor/lipid-transfer protein/seed storage 2S albumin"/>
    <property type="match status" value="1"/>
</dbReference>
<dbReference type="InterPro" id="IPR016140">
    <property type="entry name" value="Bifunc_inhib/LTP/seed_store"/>
</dbReference>
<evidence type="ECO:0000256" key="1">
    <source>
        <dbReference type="ARBA" id="ARBA00009748"/>
    </source>
</evidence>
<dbReference type="InterPro" id="IPR036312">
    <property type="entry name" value="Bifun_inhib/LTP/seed_sf"/>
</dbReference>
<feature type="transmembrane region" description="Helical" evidence="6">
    <location>
        <begin position="37"/>
        <end position="58"/>
    </location>
</feature>
<dbReference type="InterPro" id="IPR043325">
    <property type="entry name" value="LTSS"/>
</dbReference>
<evidence type="ECO:0000259" key="7">
    <source>
        <dbReference type="Pfam" id="PF14368"/>
    </source>
</evidence>
<keyword evidence="6" id="KW-0472">Membrane</keyword>
<dbReference type="Gramene" id="AET6Gv20783700.1">
    <property type="protein sequence ID" value="AET6Gv20783700.1"/>
    <property type="gene ID" value="AET6Gv20783700"/>
</dbReference>
<evidence type="ECO:0000256" key="5">
    <source>
        <dbReference type="SAM" id="MobiDB-lite"/>
    </source>
</evidence>
<feature type="transmembrane region" description="Helical" evidence="6">
    <location>
        <begin position="188"/>
        <end position="207"/>
    </location>
</feature>
<reference evidence="8" key="5">
    <citation type="journal article" date="2021" name="G3 (Bethesda)">
        <title>Aegilops tauschii genome assembly Aet v5.0 features greater sequence contiguity and improved annotation.</title>
        <authorList>
            <person name="Wang L."/>
            <person name="Zhu T."/>
            <person name="Rodriguez J.C."/>
            <person name="Deal K.R."/>
            <person name="Dubcovsky J."/>
            <person name="McGuire P.E."/>
            <person name="Lux T."/>
            <person name="Spannagl M."/>
            <person name="Mayer K.F.X."/>
            <person name="Baldrich P."/>
            <person name="Meyers B.C."/>
            <person name="Huo N."/>
            <person name="Gu Y.Q."/>
            <person name="Zhou H."/>
            <person name="Devos K.M."/>
            <person name="Bennetzen J.L."/>
            <person name="Unver T."/>
            <person name="Budak H."/>
            <person name="Gulick P.J."/>
            <person name="Galiba G."/>
            <person name="Kalapos B."/>
            <person name="Nelson D.R."/>
            <person name="Li P."/>
            <person name="You F.M."/>
            <person name="Luo M.C."/>
            <person name="Dvorak J."/>
        </authorList>
    </citation>
    <scope>NUCLEOTIDE SEQUENCE [LARGE SCALE GENOMIC DNA]</scope>
    <source>
        <strain evidence="8">cv. AL8/78</strain>
    </source>
</reference>